<dbReference type="EMBL" id="JAJJMM010000001">
    <property type="protein sequence ID" value="MCC9066316.1"/>
    <property type="molecule type" value="Genomic_DNA"/>
</dbReference>
<gene>
    <name evidence="1" type="ORF">LNP81_25285</name>
</gene>
<name>A0ABS8MN18_9FLAO</name>
<reference evidence="1" key="1">
    <citation type="submission" date="2021-11" db="EMBL/GenBank/DDBJ databases">
        <title>Description of novel Flavobacterium species.</title>
        <authorList>
            <person name="Saticioglu I.B."/>
            <person name="Ay H."/>
            <person name="Altun S."/>
            <person name="Duman M."/>
        </authorList>
    </citation>
    <scope>NUCLEOTIDE SEQUENCE</scope>
    <source>
        <strain evidence="1">F-30</strain>
    </source>
</reference>
<evidence type="ECO:0008006" key="3">
    <source>
        <dbReference type="Google" id="ProtNLM"/>
    </source>
</evidence>
<evidence type="ECO:0000313" key="1">
    <source>
        <dbReference type="EMBL" id="MCC9066316.1"/>
    </source>
</evidence>
<dbReference type="Proteomes" id="UP001430679">
    <property type="component" value="Unassembled WGS sequence"/>
</dbReference>
<organism evidence="1 2">
    <name type="scientific">Flavobacterium piscisymbiosum</name>
    <dbReference type="NCBI Taxonomy" id="2893753"/>
    <lineage>
        <taxon>Bacteria</taxon>
        <taxon>Pseudomonadati</taxon>
        <taxon>Bacteroidota</taxon>
        <taxon>Flavobacteriia</taxon>
        <taxon>Flavobacteriales</taxon>
        <taxon>Flavobacteriaceae</taxon>
        <taxon>Flavobacterium</taxon>
    </lineage>
</organism>
<comment type="caution">
    <text evidence="1">The sequence shown here is derived from an EMBL/GenBank/DDBJ whole genome shotgun (WGS) entry which is preliminary data.</text>
</comment>
<evidence type="ECO:0000313" key="2">
    <source>
        <dbReference type="Proteomes" id="UP001430679"/>
    </source>
</evidence>
<protein>
    <recommendedName>
        <fullName evidence="3">Holliday junction resolvase RuvC</fullName>
    </recommendedName>
</protein>
<sequence length="145" mass="16775">MIKQKEKFIVGIDPDVDKSGVAFLSGNQLQLDNLTFFQLFDYFNEMKKKYPGLEVYVECGFLNKSNWHKKSDRSAAFNSKIGEHTGANFETAKKIVEMCEYLKITHYKIKPTKSKISNDYFKAITGYTGKTNQEQRDAFMLIFGR</sequence>
<proteinExistence type="predicted"/>
<accession>A0ABS8MN18</accession>
<dbReference type="RefSeq" id="WP_230040182.1">
    <property type="nucleotide sequence ID" value="NZ_JAJJMM010000001.1"/>
</dbReference>
<keyword evidence="2" id="KW-1185">Reference proteome</keyword>